<evidence type="ECO:0000313" key="1">
    <source>
        <dbReference type="EMBL" id="AJY76697.1"/>
    </source>
</evidence>
<name>A0A0D5NNX5_9BACL</name>
<reference evidence="1 2" key="1">
    <citation type="journal article" date="2015" name="J. Biotechnol.">
        <title>Complete genome sequence of Paenibacillus beijingensis 7188(T) (=DSM 24997(T)), a novel rhizobacterium from jujube garden soil.</title>
        <authorList>
            <person name="Kwak Y."/>
            <person name="Shin J.H."/>
        </authorList>
    </citation>
    <scope>NUCLEOTIDE SEQUENCE [LARGE SCALE GENOMIC DNA]</scope>
    <source>
        <strain evidence="1 2">DSM 24997</strain>
    </source>
</reference>
<dbReference type="HOGENOM" id="CLU_949440_0_0_9"/>
<dbReference type="RefSeq" id="WP_045672122.1">
    <property type="nucleotide sequence ID" value="NZ_CP011058.1"/>
</dbReference>
<dbReference type="KEGG" id="pbj:VN24_21640"/>
<gene>
    <name evidence="1" type="ORF">VN24_21640</name>
</gene>
<reference evidence="2" key="2">
    <citation type="submission" date="2015-03" db="EMBL/GenBank/DDBJ databases">
        <title>Genome sequence of Paenibacillus beijingensis strain DSM 24997T.</title>
        <authorList>
            <person name="Kwak Y."/>
            <person name="Shin J.-H."/>
        </authorList>
    </citation>
    <scope>NUCLEOTIDE SEQUENCE [LARGE SCALE GENOMIC DNA]</scope>
    <source>
        <strain evidence="2">DSM 24997</strain>
    </source>
</reference>
<organism evidence="1 2">
    <name type="scientific">Paenibacillus beijingensis</name>
    <dbReference type="NCBI Taxonomy" id="1126833"/>
    <lineage>
        <taxon>Bacteria</taxon>
        <taxon>Bacillati</taxon>
        <taxon>Bacillota</taxon>
        <taxon>Bacilli</taxon>
        <taxon>Bacillales</taxon>
        <taxon>Paenibacillaceae</taxon>
        <taxon>Paenibacillus</taxon>
    </lineage>
</organism>
<accession>A0A0D5NNX5</accession>
<protein>
    <submittedName>
        <fullName evidence="1">Uncharacterized protein</fullName>
    </submittedName>
</protein>
<sequence>MESKRCLFCDTVVPVKKNGEEDLFVGCYCAPASSYSLDCESYDRLSMLSYTKQRVLYPIASAYIRELTDCEEQVRLSLPELERVAASPHIPATVEEKGIRLLRYLRRNSSAPMNPVVIQPLTKSFNLTYSPNLQEMVYIIETLKDNELVERTGSTLRLTESGWRRAEESMGDGRLKPCYVAAADWGAHKEMWTEEVLPRIQQCGYLPRYGGQAADEKSGDTALRLTAECKLLIADLTEHAHEVYLAAGCAMGLNIPVIWTVHREAVDSIPVTSDYIRPIVWETGDELAAMLQQRLGG</sequence>
<dbReference type="EMBL" id="CP011058">
    <property type="protein sequence ID" value="AJY76697.1"/>
    <property type="molecule type" value="Genomic_DNA"/>
</dbReference>
<dbReference type="Proteomes" id="UP000032633">
    <property type="component" value="Chromosome"/>
</dbReference>
<proteinExistence type="predicted"/>
<dbReference type="OrthoDB" id="284716at2"/>
<keyword evidence="2" id="KW-1185">Reference proteome</keyword>
<evidence type="ECO:0000313" key="2">
    <source>
        <dbReference type="Proteomes" id="UP000032633"/>
    </source>
</evidence>
<dbReference type="AlphaFoldDB" id="A0A0D5NNX5"/>
<dbReference type="PATRIC" id="fig|1126833.4.peg.4757"/>